<proteinExistence type="predicted"/>
<dbReference type="GO" id="GO:0003700">
    <property type="term" value="F:DNA-binding transcription factor activity"/>
    <property type="evidence" value="ECO:0007669"/>
    <property type="project" value="TreeGrafter"/>
</dbReference>
<dbReference type="Gene3D" id="1.10.357.10">
    <property type="entry name" value="Tetracycline Repressor, domain 2"/>
    <property type="match status" value="1"/>
</dbReference>
<evidence type="ECO:0000313" key="6">
    <source>
        <dbReference type="EMBL" id="SFC54736.1"/>
    </source>
</evidence>
<reference evidence="6 7" key="1">
    <citation type="submission" date="2016-10" db="EMBL/GenBank/DDBJ databases">
        <authorList>
            <person name="de Groot N.N."/>
        </authorList>
    </citation>
    <scope>NUCLEOTIDE SEQUENCE [LARGE SCALE GENOMIC DNA]</scope>
    <source>
        <strain evidence="6 7">CGMCC 4.5739</strain>
    </source>
</reference>
<keyword evidence="2 4" id="KW-0238">DNA-binding</keyword>
<keyword evidence="7" id="KW-1185">Reference proteome</keyword>
<dbReference type="AlphaFoldDB" id="A0A1I1K1W3"/>
<dbReference type="PROSITE" id="PS50977">
    <property type="entry name" value="HTH_TETR_2"/>
    <property type="match status" value="1"/>
</dbReference>
<evidence type="ECO:0000256" key="2">
    <source>
        <dbReference type="ARBA" id="ARBA00023125"/>
    </source>
</evidence>
<evidence type="ECO:0000256" key="3">
    <source>
        <dbReference type="ARBA" id="ARBA00023163"/>
    </source>
</evidence>
<accession>A0A1I1K1W3</accession>
<dbReference type="InterPro" id="IPR001647">
    <property type="entry name" value="HTH_TetR"/>
</dbReference>
<dbReference type="InterPro" id="IPR050109">
    <property type="entry name" value="HTH-type_TetR-like_transc_reg"/>
</dbReference>
<dbReference type="STRING" id="910347.SAMN05421773_10449"/>
<dbReference type="Pfam" id="PF00440">
    <property type="entry name" value="TetR_N"/>
    <property type="match status" value="1"/>
</dbReference>
<feature type="DNA-binding region" description="H-T-H motif" evidence="4">
    <location>
        <begin position="35"/>
        <end position="54"/>
    </location>
</feature>
<feature type="domain" description="HTH tetR-type" evidence="5">
    <location>
        <begin position="12"/>
        <end position="72"/>
    </location>
</feature>
<evidence type="ECO:0000259" key="5">
    <source>
        <dbReference type="PROSITE" id="PS50977"/>
    </source>
</evidence>
<dbReference type="PRINTS" id="PR00455">
    <property type="entry name" value="HTHTETR"/>
</dbReference>
<name>A0A1I1K1W3_9ACTN</name>
<evidence type="ECO:0000256" key="4">
    <source>
        <dbReference type="PROSITE-ProRule" id="PRU00335"/>
    </source>
</evidence>
<sequence>MTAKQRQRLPRRVREQQIIDAAVQVFSKRGYHAAVVDEISELAGISKPMVYLYLGSKEGLFIACIRRESERLRSAFREAAEAGGDSPETRLWAGLRAFFAFVTEHRDSWVVLYRQASELGDVIAAEVVQARRSVTDEVVALVRAGIAEREDSRLGGKDAGFVGHVLVGAADSLTDWMERHPEEDADRVALRLMNIVWVGMRQVLDGETWAPPAGP</sequence>
<dbReference type="Proteomes" id="UP000199207">
    <property type="component" value="Unassembled WGS sequence"/>
</dbReference>
<dbReference type="PANTHER" id="PTHR30055">
    <property type="entry name" value="HTH-TYPE TRANSCRIPTIONAL REGULATOR RUTR"/>
    <property type="match status" value="1"/>
</dbReference>
<dbReference type="RefSeq" id="WP_093838342.1">
    <property type="nucleotide sequence ID" value="NZ_FOLM01000004.1"/>
</dbReference>
<evidence type="ECO:0000256" key="1">
    <source>
        <dbReference type="ARBA" id="ARBA00023015"/>
    </source>
</evidence>
<dbReference type="SUPFAM" id="SSF48498">
    <property type="entry name" value="Tetracyclin repressor-like, C-terminal domain"/>
    <property type="match status" value="1"/>
</dbReference>
<dbReference type="GO" id="GO:0000976">
    <property type="term" value="F:transcription cis-regulatory region binding"/>
    <property type="evidence" value="ECO:0007669"/>
    <property type="project" value="TreeGrafter"/>
</dbReference>
<dbReference type="InterPro" id="IPR036271">
    <property type="entry name" value="Tet_transcr_reg_TetR-rel_C_sf"/>
</dbReference>
<keyword evidence="3" id="KW-0804">Transcription</keyword>
<dbReference type="PANTHER" id="PTHR30055:SF158">
    <property type="entry name" value="POSSIBLE TRANSCRIPTIONAL REGULATORY PROTEIN (PROBABLY TETR-FAMILY)"/>
    <property type="match status" value="1"/>
</dbReference>
<keyword evidence="1" id="KW-0805">Transcription regulation</keyword>
<dbReference type="SUPFAM" id="SSF46689">
    <property type="entry name" value="Homeodomain-like"/>
    <property type="match status" value="1"/>
</dbReference>
<evidence type="ECO:0000313" key="7">
    <source>
        <dbReference type="Proteomes" id="UP000199207"/>
    </source>
</evidence>
<dbReference type="InterPro" id="IPR054129">
    <property type="entry name" value="DesT_TetR_C"/>
</dbReference>
<organism evidence="6 7">
    <name type="scientific">Streptomyces aidingensis</name>
    <dbReference type="NCBI Taxonomy" id="910347"/>
    <lineage>
        <taxon>Bacteria</taxon>
        <taxon>Bacillati</taxon>
        <taxon>Actinomycetota</taxon>
        <taxon>Actinomycetes</taxon>
        <taxon>Kitasatosporales</taxon>
        <taxon>Streptomycetaceae</taxon>
        <taxon>Streptomyces</taxon>
    </lineage>
</organism>
<protein>
    <submittedName>
        <fullName evidence="6">DNA-binding transcriptional regulator, AcrR family</fullName>
    </submittedName>
</protein>
<dbReference type="InterPro" id="IPR009057">
    <property type="entry name" value="Homeodomain-like_sf"/>
</dbReference>
<gene>
    <name evidence="6" type="ORF">SAMN05421773_10449</name>
</gene>
<dbReference type="OrthoDB" id="3767959at2"/>
<dbReference type="EMBL" id="FOLM01000004">
    <property type="protein sequence ID" value="SFC54736.1"/>
    <property type="molecule type" value="Genomic_DNA"/>
</dbReference>
<dbReference type="Pfam" id="PF21943">
    <property type="entry name" value="TetR_C_46"/>
    <property type="match status" value="1"/>
</dbReference>